<dbReference type="InterPro" id="IPR012394">
    <property type="entry name" value="Aldehyde_DH_NAD(P)"/>
</dbReference>
<keyword evidence="10" id="KW-1185">Reference proteome</keyword>
<keyword evidence="2 4" id="KW-0560">Oxidoreductase</keyword>
<dbReference type="GO" id="GO:0005737">
    <property type="term" value="C:cytoplasm"/>
    <property type="evidence" value="ECO:0007669"/>
    <property type="project" value="TreeGrafter"/>
</dbReference>
<evidence type="ECO:0000256" key="2">
    <source>
        <dbReference type="ARBA" id="ARBA00023002"/>
    </source>
</evidence>
<dbReference type="SUPFAM" id="SSF53720">
    <property type="entry name" value="ALDH-like"/>
    <property type="match status" value="1"/>
</dbReference>
<name>A0A1G5ICQ5_9BACT</name>
<dbReference type="RefSeq" id="WP_092213675.1">
    <property type="nucleotide sequence ID" value="NZ_FMUX01000019.1"/>
</dbReference>
<sequence>METKEIVLRQRDFFNGNTTKDPRFRIEQLRKLKALLKANEPMLYTAIFDDFGKSEFETYLAEISQIYHEIDLFIKKIPAWSKPKRVLGSLASFPSKSYIMPEPLGTTLVIGAWNYPYNLSLIPAISSLAAGNTVVLKPSELSGRTSRAMATLINEAFPMDYFHVVEGGIEETSELLENRFDKIFFTGSTPVGKIVYQKAAKNLTPVTLELGGKSPTFVLSGCDISMAARRIVWAKFMNAGQTCVAPDYVLVETSIEAPFLEAMKKEILTYHGTGDTLRENYVQMINERNFDRVAALIEPEKVYHGGQVDRATRLISPTVMNGVTFEDRIMEDEIFGPVLPVISFSDLDDAIQRVKDGSKPLACYVYSRSKNRTGKILKELSFGGGAVNDSLMHMANSNLPFGGVGFSGTGSYHGKAGFREFTHYKSIMEKNMNLEPPLKYAPYTPAKQKLLRRIFG</sequence>
<dbReference type="Proteomes" id="UP000198870">
    <property type="component" value="Unassembled WGS sequence"/>
</dbReference>
<evidence type="ECO:0000313" key="10">
    <source>
        <dbReference type="Proteomes" id="UP000198870"/>
    </source>
</evidence>
<evidence type="ECO:0000256" key="6">
    <source>
        <dbReference type="PROSITE-ProRule" id="PRU10007"/>
    </source>
</evidence>
<dbReference type="InterPro" id="IPR016162">
    <property type="entry name" value="Ald_DH_N"/>
</dbReference>
<evidence type="ECO:0000256" key="5">
    <source>
        <dbReference type="PIRSR" id="PIRSR036492-1"/>
    </source>
</evidence>
<dbReference type="PROSITE" id="PS00070">
    <property type="entry name" value="ALDEHYDE_DEHYDR_CYS"/>
    <property type="match status" value="1"/>
</dbReference>
<dbReference type="Gene3D" id="3.40.605.10">
    <property type="entry name" value="Aldehyde Dehydrogenase, Chain A, domain 1"/>
    <property type="match status" value="1"/>
</dbReference>
<accession>A0A1G5ICQ5</accession>
<dbReference type="PANTHER" id="PTHR43570:SF16">
    <property type="entry name" value="ALDEHYDE DEHYDROGENASE TYPE III, ISOFORM Q"/>
    <property type="match status" value="1"/>
</dbReference>
<dbReference type="CDD" id="cd07136">
    <property type="entry name" value="ALDH_YwdH-P39616"/>
    <property type="match status" value="1"/>
</dbReference>
<dbReference type="InterPro" id="IPR015590">
    <property type="entry name" value="Aldehyde_DH_dom"/>
</dbReference>
<evidence type="ECO:0000313" key="9">
    <source>
        <dbReference type="EMBL" id="SCY73935.1"/>
    </source>
</evidence>
<dbReference type="STRING" id="419481.SAMN05216233_11932"/>
<dbReference type="OrthoDB" id="9762436at2"/>
<dbReference type="Pfam" id="PF00171">
    <property type="entry name" value="Aldedh"/>
    <property type="match status" value="1"/>
</dbReference>
<reference evidence="9 10" key="1">
    <citation type="submission" date="2016-10" db="EMBL/GenBank/DDBJ databases">
        <authorList>
            <person name="de Groot N.N."/>
        </authorList>
    </citation>
    <scope>NUCLEOTIDE SEQUENCE [LARGE SCALE GENOMIC DNA]</scope>
    <source>
        <strain evidence="9 10">AA1</strain>
    </source>
</reference>
<dbReference type="PROSITE" id="PS00687">
    <property type="entry name" value="ALDEHYDE_DEHYDR_GLU"/>
    <property type="match status" value="1"/>
</dbReference>
<organism evidence="9 10">
    <name type="scientific">Desulfoluna spongiiphila</name>
    <dbReference type="NCBI Taxonomy" id="419481"/>
    <lineage>
        <taxon>Bacteria</taxon>
        <taxon>Pseudomonadati</taxon>
        <taxon>Thermodesulfobacteriota</taxon>
        <taxon>Desulfobacteria</taxon>
        <taxon>Desulfobacterales</taxon>
        <taxon>Desulfolunaceae</taxon>
        <taxon>Desulfoluna</taxon>
    </lineage>
</organism>
<evidence type="ECO:0000256" key="4">
    <source>
        <dbReference type="PIRNR" id="PIRNR036492"/>
    </source>
</evidence>
<comment type="similarity">
    <text evidence="1 4 7">Belongs to the aldehyde dehydrogenase family.</text>
</comment>
<dbReference type="PANTHER" id="PTHR43570">
    <property type="entry name" value="ALDEHYDE DEHYDROGENASE"/>
    <property type="match status" value="1"/>
</dbReference>
<evidence type="ECO:0000256" key="7">
    <source>
        <dbReference type="RuleBase" id="RU003345"/>
    </source>
</evidence>
<dbReference type="GO" id="GO:0004029">
    <property type="term" value="F:aldehyde dehydrogenase (NAD+) activity"/>
    <property type="evidence" value="ECO:0007669"/>
    <property type="project" value="TreeGrafter"/>
</dbReference>
<dbReference type="FunFam" id="3.40.605.10:FF:000004">
    <property type="entry name" value="Aldehyde dehydrogenase"/>
    <property type="match status" value="1"/>
</dbReference>
<dbReference type="PIRSF" id="PIRSF036492">
    <property type="entry name" value="ALDH"/>
    <property type="match status" value="1"/>
</dbReference>
<dbReference type="GO" id="GO:0006081">
    <property type="term" value="P:aldehyde metabolic process"/>
    <property type="evidence" value="ECO:0007669"/>
    <property type="project" value="InterPro"/>
</dbReference>
<dbReference type="InterPro" id="IPR016163">
    <property type="entry name" value="Ald_DH_C"/>
</dbReference>
<keyword evidence="3" id="KW-0520">NAD</keyword>
<dbReference type="InterPro" id="IPR016160">
    <property type="entry name" value="Ald_DH_CS_CYS"/>
</dbReference>
<evidence type="ECO:0000256" key="1">
    <source>
        <dbReference type="ARBA" id="ARBA00009986"/>
    </source>
</evidence>
<protein>
    <recommendedName>
        <fullName evidence="4">Aldehyde dehydrogenase</fullName>
    </recommendedName>
</protein>
<feature type="domain" description="Aldehyde dehydrogenase" evidence="8">
    <location>
        <begin position="19"/>
        <end position="427"/>
    </location>
</feature>
<proteinExistence type="inferred from homology"/>
<feature type="active site" evidence="5 6">
    <location>
        <position position="209"/>
    </location>
</feature>
<evidence type="ECO:0000256" key="3">
    <source>
        <dbReference type="ARBA" id="ARBA00023027"/>
    </source>
</evidence>
<dbReference type="InterPro" id="IPR029510">
    <property type="entry name" value="Ald_DH_CS_GLU"/>
</dbReference>
<dbReference type="EMBL" id="FMUX01000019">
    <property type="protein sequence ID" value="SCY73935.1"/>
    <property type="molecule type" value="Genomic_DNA"/>
</dbReference>
<dbReference type="InterPro" id="IPR016161">
    <property type="entry name" value="Ald_DH/histidinol_DH"/>
</dbReference>
<dbReference type="FunFam" id="3.40.309.10:FF:000003">
    <property type="entry name" value="Aldehyde dehydrogenase"/>
    <property type="match status" value="1"/>
</dbReference>
<evidence type="ECO:0000259" key="8">
    <source>
        <dbReference type="Pfam" id="PF00171"/>
    </source>
</evidence>
<dbReference type="AlphaFoldDB" id="A0A1G5ICQ5"/>
<feature type="active site" evidence="5">
    <location>
        <position position="243"/>
    </location>
</feature>
<dbReference type="Gene3D" id="3.40.309.10">
    <property type="entry name" value="Aldehyde Dehydrogenase, Chain A, domain 2"/>
    <property type="match status" value="1"/>
</dbReference>
<gene>
    <name evidence="9" type="ORF">SAMN05216233_11932</name>
</gene>